<keyword evidence="2" id="KW-1185">Reference proteome</keyword>
<comment type="caution">
    <text evidence="1">The sequence shown here is derived from an EMBL/GenBank/DDBJ whole genome shotgun (WGS) entry which is preliminary data.</text>
</comment>
<organism evidence="1 2">
    <name type="scientific">Fructobacillus parabroussonetiae</name>
    <dbReference type="NCBI Taxonomy" id="2713174"/>
    <lineage>
        <taxon>Bacteria</taxon>
        <taxon>Bacillati</taxon>
        <taxon>Bacillota</taxon>
        <taxon>Bacilli</taxon>
        <taxon>Lactobacillales</taxon>
        <taxon>Lactobacillaceae</taxon>
        <taxon>Fructobacillus</taxon>
    </lineage>
</organism>
<dbReference type="EMBL" id="JAAMFL010000005">
    <property type="protein sequence ID" value="MBS9337508.1"/>
    <property type="molecule type" value="Genomic_DNA"/>
</dbReference>
<sequence length="77" mass="9344">MPHYLIMTKKPSVRKDFAKALGGKKGLLADYDFELTNLRWLWMTLKEPNQQTPAYLKAKYEYWKLKYLPWSLDDLFW</sequence>
<proteinExistence type="predicted"/>
<evidence type="ECO:0000313" key="2">
    <source>
        <dbReference type="Proteomes" id="UP001519503"/>
    </source>
</evidence>
<reference evidence="1 2" key="1">
    <citation type="submission" date="2020-02" db="EMBL/GenBank/DDBJ databases">
        <title>Fructobacillus sp. isolated from paper mulberry of Taiwan.</title>
        <authorList>
            <person name="Lin S.-T."/>
        </authorList>
    </citation>
    <scope>NUCLEOTIDE SEQUENCE [LARGE SCALE GENOMIC DNA]</scope>
    <source>
        <strain evidence="1 2">S1-1</strain>
    </source>
</reference>
<gene>
    <name evidence="1" type="ORF">G6R30_03405</name>
</gene>
<protein>
    <submittedName>
        <fullName evidence="1">Uncharacterized protein</fullName>
    </submittedName>
</protein>
<evidence type="ECO:0000313" key="1">
    <source>
        <dbReference type="EMBL" id="MBS9337508.1"/>
    </source>
</evidence>
<dbReference type="RefSeq" id="WP_213821465.1">
    <property type="nucleotide sequence ID" value="NZ_JAAMFL010000005.1"/>
</dbReference>
<accession>A0ABS5QWD0</accession>
<dbReference type="Proteomes" id="UP001519503">
    <property type="component" value="Unassembled WGS sequence"/>
</dbReference>
<name>A0ABS5QWD0_9LACO</name>